<dbReference type="InterPro" id="IPR006933">
    <property type="entry name" value="HAP1_N"/>
</dbReference>
<dbReference type="InterPro" id="IPR022154">
    <property type="entry name" value="TRAK1/2_C"/>
</dbReference>
<dbReference type="PANTHER" id="PTHR15751:SF12">
    <property type="entry name" value="TRAFFICKING KINESIN-BINDING PROTEIN MILT"/>
    <property type="match status" value="1"/>
</dbReference>
<dbReference type="GO" id="GO:0047496">
    <property type="term" value="P:vesicle transport along microtubule"/>
    <property type="evidence" value="ECO:0007669"/>
    <property type="project" value="TreeGrafter"/>
</dbReference>
<evidence type="ECO:0000256" key="6">
    <source>
        <dbReference type="SAM" id="MobiDB-lite"/>
    </source>
</evidence>
<dbReference type="Pfam" id="PF04849">
    <property type="entry name" value="HAP1_N"/>
    <property type="match status" value="1"/>
</dbReference>
<dbReference type="GO" id="GO:0031410">
    <property type="term" value="C:cytoplasmic vesicle"/>
    <property type="evidence" value="ECO:0007669"/>
    <property type="project" value="TreeGrafter"/>
</dbReference>
<gene>
    <name evidence="8" type="ORF">CBOVIS_LOCUS9112</name>
</gene>
<feature type="region of interest" description="Disordered" evidence="6">
    <location>
        <begin position="351"/>
        <end position="370"/>
    </location>
</feature>
<feature type="domain" description="HAP1 N-terminal" evidence="7">
    <location>
        <begin position="1"/>
        <end position="219"/>
    </location>
</feature>
<name>A0A8S1F0M1_9PELO</name>
<evidence type="ECO:0000256" key="3">
    <source>
        <dbReference type="ARBA" id="ARBA00023054"/>
    </source>
</evidence>
<dbReference type="AlphaFoldDB" id="A0A8S1F0M1"/>
<evidence type="ECO:0000256" key="5">
    <source>
        <dbReference type="SAM" id="Coils"/>
    </source>
</evidence>
<dbReference type="GO" id="GO:0017022">
    <property type="term" value="F:myosin binding"/>
    <property type="evidence" value="ECO:0007669"/>
    <property type="project" value="TreeGrafter"/>
</dbReference>
<comment type="subcellular location">
    <subcellularLocation>
        <location evidence="1">Mitochondrion</location>
    </subcellularLocation>
</comment>
<dbReference type="SMART" id="SM01424">
    <property type="entry name" value="HAP1_N"/>
    <property type="match status" value="1"/>
</dbReference>
<dbReference type="EMBL" id="CADEPM010000006">
    <property type="protein sequence ID" value="CAB3407140.1"/>
    <property type="molecule type" value="Genomic_DNA"/>
</dbReference>
<protein>
    <recommendedName>
        <fullName evidence="7">HAP1 N-terminal domain-containing protein</fullName>
    </recommendedName>
</protein>
<organism evidence="8 9">
    <name type="scientific">Caenorhabditis bovis</name>
    <dbReference type="NCBI Taxonomy" id="2654633"/>
    <lineage>
        <taxon>Eukaryota</taxon>
        <taxon>Metazoa</taxon>
        <taxon>Ecdysozoa</taxon>
        <taxon>Nematoda</taxon>
        <taxon>Chromadorea</taxon>
        <taxon>Rhabditida</taxon>
        <taxon>Rhabditina</taxon>
        <taxon>Rhabditomorpha</taxon>
        <taxon>Rhabditoidea</taxon>
        <taxon>Rhabditidae</taxon>
        <taxon>Peloderinae</taxon>
        <taxon>Caenorhabditis</taxon>
    </lineage>
</organism>
<evidence type="ECO:0000313" key="8">
    <source>
        <dbReference type="EMBL" id="CAB3407140.1"/>
    </source>
</evidence>
<comment type="caution">
    <text evidence="8">The sequence shown here is derived from an EMBL/GenBank/DDBJ whole genome shotgun (WGS) entry which is preliminary data.</text>
</comment>
<dbReference type="Proteomes" id="UP000494206">
    <property type="component" value="Unassembled WGS sequence"/>
</dbReference>
<keyword evidence="3 5" id="KW-0175">Coiled coil</keyword>
<dbReference type="Pfam" id="PF12448">
    <property type="entry name" value="Milton"/>
    <property type="match status" value="1"/>
</dbReference>
<feature type="coiled-coil region" evidence="5">
    <location>
        <begin position="77"/>
        <end position="219"/>
    </location>
</feature>
<dbReference type="InterPro" id="IPR051946">
    <property type="entry name" value="Intracell_Traff-Reg"/>
</dbReference>
<dbReference type="OrthoDB" id="10067624at2759"/>
<keyword evidence="4" id="KW-0496">Mitochondrion</keyword>
<comment type="similarity">
    <text evidence="2">Belongs to the milton family.</text>
</comment>
<keyword evidence="9" id="KW-1185">Reference proteome</keyword>
<evidence type="ECO:0000313" key="9">
    <source>
        <dbReference type="Proteomes" id="UP000494206"/>
    </source>
</evidence>
<dbReference type="GO" id="GO:0005739">
    <property type="term" value="C:mitochondrion"/>
    <property type="evidence" value="ECO:0007669"/>
    <property type="project" value="UniProtKB-SubCell"/>
</dbReference>
<evidence type="ECO:0000256" key="2">
    <source>
        <dbReference type="ARBA" id="ARBA00007007"/>
    </source>
</evidence>
<sequence>MQMLEQKDRDLEYVAKIGQSLLEQNKDLQTKNEFLEESVSKNLETIIQLKHELNQRIELLRVYSNLDDDGLPRSNSDETIRERLKFTKSENERLKREYEKLKQDAQSLVSERNRSLCLEKQLDEANEKITSLQKLIEKKTQELSHQQTTTCELVRELADKEKKEKILNSEKNEMSEVLIEMIQKHDTMMNEVKIMQEQYAELMINFSETEAELTRLRQNALRISFDSLYDSLASEMENSESGINMSIKATPTAEIISENLPPITRIEKQTATENPHEETPTVSSRPVIECDASTSCTDLFAQVNECSPSPSFHNLETSTPKISRKLTPKTSLHARLQKFYIDSKPPCSSSTSASLEDYSAPKLGQPGIPGSRDLTVSLKMIKAREEVQKEFAAFCQRRGVEETEFFGNSNTSRRESSDALWTDHSYASRMLHLLRPNRVEEPLSVTTKRGVLTRAELLGSPSTSPQHHVNANLLSLSINSVPNIQFGATNGVLQRRS</sequence>
<dbReference type="GO" id="GO:0048311">
    <property type="term" value="P:mitochondrion distribution"/>
    <property type="evidence" value="ECO:0007669"/>
    <property type="project" value="TreeGrafter"/>
</dbReference>
<evidence type="ECO:0000259" key="7">
    <source>
        <dbReference type="SMART" id="SM01424"/>
    </source>
</evidence>
<dbReference type="GO" id="GO:0006605">
    <property type="term" value="P:protein targeting"/>
    <property type="evidence" value="ECO:0007669"/>
    <property type="project" value="TreeGrafter"/>
</dbReference>
<reference evidence="8 9" key="1">
    <citation type="submission" date="2020-04" db="EMBL/GenBank/DDBJ databases">
        <authorList>
            <person name="Laetsch R D."/>
            <person name="Stevens L."/>
            <person name="Kumar S."/>
            <person name="Blaxter L. M."/>
        </authorList>
    </citation>
    <scope>NUCLEOTIDE SEQUENCE [LARGE SCALE GENOMIC DNA]</scope>
</reference>
<proteinExistence type="inferred from homology"/>
<dbReference type="PANTHER" id="PTHR15751">
    <property type="entry name" value="TRAFFICKING KINESIN-BINDING PROTEIN"/>
    <property type="match status" value="1"/>
</dbReference>
<evidence type="ECO:0000256" key="1">
    <source>
        <dbReference type="ARBA" id="ARBA00004173"/>
    </source>
</evidence>
<evidence type="ECO:0000256" key="4">
    <source>
        <dbReference type="ARBA" id="ARBA00023128"/>
    </source>
</evidence>
<accession>A0A8S1F0M1</accession>